<evidence type="ECO:0000256" key="1">
    <source>
        <dbReference type="ARBA" id="ARBA00000085"/>
    </source>
</evidence>
<dbReference type="Pfam" id="PF02743">
    <property type="entry name" value="dCache_1"/>
    <property type="match status" value="1"/>
</dbReference>
<keyword evidence="9 12" id="KW-1133">Transmembrane helix</keyword>
<evidence type="ECO:0000256" key="4">
    <source>
        <dbReference type="ARBA" id="ARBA00022475"/>
    </source>
</evidence>
<dbReference type="Gene3D" id="3.30.565.10">
    <property type="entry name" value="Histidine kinase-like ATPase, C-terminal domain"/>
    <property type="match status" value="1"/>
</dbReference>
<evidence type="ECO:0000313" key="15">
    <source>
        <dbReference type="Proteomes" id="UP000310334"/>
    </source>
</evidence>
<keyword evidence="10" id="KW-0902">Two-component regulatory system</keyword>
<comment type="subcellular location">
    <subcellularLocation>
        <location evidence="2">Cell membrane</location>
        <topology evidence="2">Multi-pass membrane protein</topology>
    </subcellularLocation>
</comment>
<evidence type="ECO:0000256" key="3">
    <source>
        <dbReference type="ARBA" id="ARBA00012438"/>
    </source>
</evidence>
<dbReference type="EC" id="2.7.13.3" evidence="3"/>
<feature type="transmembrane region" description="Helical" evidence="12">
    <location>
        <begin position="27"/>
        <end position="47"/>
    </location>
</feature>
<dbReference type="InterPro" id="IPR050640">
    <property type="entry name" value="Bact_2-comp_sensor_kinase"/>
</dbReference>
<dbReference type="InterPro" id="IPR003594">
    <property type="entry name" value="HATPase_dom"/>
</dbReference>
<evidence type="ECO:0000313" key="14">
    <source>
        <dbReference type="EMBL" id="THF82492.1"/>
    </source>
</evidence>
<feature type="domain" description="HAMP" evidence="13">
    <location>
        <begin position="327"/>
        <end position="379"/>
    </location>
</feature>
<dbReference type="Pfam" id="PF00672">
    <property type="entry name" value="HAMP"/>
    <property type="match status" value="1"/>
</dbReference>
<dbReference type="PROSITE" id="PS50885">
    <property type="entry name" value="HAMP"/>
    <property type="match status" value="1"/>
</dbReference>
<evidence type="ECO:0000256" key="8">
    <source>
        <dbReference type="ARBA" id="ARBA00022777"/>
    </source>
</evidence>
<dbReference type="PANTHER" id="PTHR34220">
    <property type="entry name" value="SENSOR HISTIDINE KINASE YPDA"/>
    <property type="match status" value="1"/>
</dbReference>
<protein>
    <recommendedName>
        <fullName evidence="3">histidine kinase</fullName>
        <ecNumber evidence="3">2.7.13.3</ecNumber>
    </recommendedName>
</protein>
<evidence type="ECO:0000256" key="11">
    <source>
        <dbReference type="ARBA" id="ARBA00023136"/>
    </source>
</evidence>
<dbReference type="PANTHER" id="PTHR34220:SF7">
    <property type="entry name" value="SENSOR HISTIDINE KINASE YPDA"/>
    <property type="match status" value="1"/>
</dbReference>
<accession>A0A4S4C413</accession>
<dbReference type="InterPro" id="IPR036890">
    <property type="entry name" value="HATPase_C_sf"/>
</dbReference>
<keyword evidence="6" id="KW-0808">Transferase</keyword>
<dbReference type="Pfam" id="PF06580">
    <property type="entry name" value="His_kinase"/>
    <property type="match status" value="1"/>
</dbReference>
<dbReference type="Gene3D" id="3.30.450.20">
    <property type="entry name" value="PAS domain"/>
    <property type="match status" value="1"/>
</dbReference>
<keyword evidence="15" id="KW-1185">Reference proteome</keyword>
<evidence type="ECO:0000256" key="6">
    <source>
        <dbReference type="ARBA" id="ARBA00022679"/>
    </source>
</evidence>
<dbReference type="SUPFAM" id="SSF158472">
    <property type="entry name" value="HAMP domain-like"/>
    <property type="match status" value="1"/>
</dbReference>
<reference evidence="14 15" key="1">
    <citation type="submission" date="2019-04" db="EMBL/GenBank/DDBJ databases">
        <title>Bacillus sediminilitoris sp. nov., isolated from a tidal flat sediment on the East China Sea.</title>
        <authorList>
            <person name="Wei Y."/>
            <person name="Mao H."/>
            <person name="Fang J."/>
        </authorList>
    </citation>
    <scope>NUCLEOTIDE SEQUENCE [LARGE SCALE GENOMIC DNA]</scope>
    <source>
        <strain evidence="14 15">DSL-17</strain>
    </source>
</reference>
<dbReference type="CDD" id="cd06225">
    <property type="entry name" value="HAMP"/>
    <property type="match status" value="1"/>
</dbReference>
<dbReference type="InterPro" id="IPR004358">
    <property type="entry name" value="Sig_transdc_His_kin-like_C"/>
</dbReference>
<comment type="catalytic activity">
    <reaction evidence="1">
        <text>ATP + protein L-histidine = ADP + protein N-phospho-L-histidine.</text>
        <dbReference type="EC" id="2.7.13.3"/>
    </reaction>
</comment>
<dbReference type="RefSeq" id="WP_136351789.1">
    <property type="nucleotide sequence ID" value="NZ_CP046266.1"/>
</dbReference>
<dbReference type="CDD" id="cd12912">
    <property type="entry name" value="PDC2_MCP_like"/>
    <property type="match status" value="1"/>
</dbReference>
<keyword evidence="8" id="KW-0418">Kinase</keyword>
<dbReference type="GO" id="GO:0000155">
    <property type="term" value="F:phosphorelay sensor kinase activity"/>
    <property type="evidence" value="ECO:0007669"/>
    <property type="project" value="InterPro"/>
</dbReference>
<dbReference type="PRINTS" id="PR00344">
    <property type="entry name" value="BCTRLSENSOR"/>
</dbReference>
<sequence length="611" mass="70614">MNLKRRKIIEFIEQYLLLKNRSFMTKLFVFSSLLIIIPVSSVGIISYQRSAFELEEEVRQSSHQVIEQVETHFEYYLQDFEITSLKIINSPIVNHLLQIDEDKQNENVKETLRDFLKTQEYSRADISNITILSDTGLVIDTLGTENYYPASNIQEEYWYSSVPNQSMSMIVSRTIKLKDKEEPVISLVRRLYNPHTLQPVGMLVIDINFRRIEEIAKKVTISKSGQFFIMDAKGHYVYHPDYSKLGQKAEHKLLSKWKAGDSGTKILQNEQRDFITYTHSPNLGWTYFTAVSYRDLTEGIRQIGQAISWTIVISLLVAYLLGYGFAKTLIRPIRRLQHFMKDVEIGNLDGRVVVESRDEIGQLSESFNHVVGKLSHLIEEVYFSKLRETEMSLSQKEIELKMLQSQMNPHFLYNSLETIRGMALEENKENIAMMSSSLGKLLRYNLKNDSATVCFAEEMKFCEIYLQIQKVRFEDRFEHTWDIPTWAIRLLVVKFSLQPIVENCFVHSMGNNVRKIKIFITAFRMSESTFVIQVTDNGVGIRKDTVHEITKKMDLMTTSNNGMHIGLINVHQRIRHLFGADYGVSIESKQGVGTTVNLHLPILDKGSVNAN</sequence>
<dbReference type="GO" id="GO:0005886">
    <property type="term" value="C:plasma membrane"/>
    <property type="evidence" value="ECO:0007669"/>
    <property type="project" value="UniProtKB-SubCell"/>
</dbReference>
<dbReference type="Gene3D" id="6.10.340.10">
    <property type="match status" value="1"/>
</dbReference>
<dbReference type="SUPFAM" id="SSF55874">
    <property type="entry name" value="ATPase domain of HSP90 chaperone/DNA topoisomerase II/histidine kinase"/>
    <property type="match status" value="1"/>
</dbReference>
<proteinExistence type="predicted"/>
<dbReference type="EMBL" id="SSNT01000002">
    <property type="protein sequence ID" value="THF82492.1"/>
    <property type="molecule type" value="Genomic_DNA"/>
</dbReference>
<dbReference type="InterPro" id="IPR003660">
    <property type="entry name" value="HAMP_dom"/>
</dbReference>
<dbReference type="CDD" id="cd18773">
    <property type="entry name" value="PDC1_HK_sensor"/>
    <property type="match status" value="1"/>
</dbReference>
<dbReference type="InterPro" id="IPR010559">
    <property type="entry name" value="Sig_transdc_His_kin_internal"/>
</dbReference>
<gene>
    <name evidence="14" type="ORF">E6W99_03450</name>
</gene>
<comment type="caution">
    <text evidence="14">The sequence shown here is derived from an EMBL/GenBank/DDBJ whole genome shotgun (WGS) entry which is preliminary data.</text>
</comment>
<keyword evidence="5" id="KW-0597">Phosphoprotein</keyword>
<name>A0A4S4C413_9BACI</name>
<evidence type="ECO:0000256" key="10">
    <source>
        <dbReference type="ARBA" id="ARBA00023012"/>
    </source>
</evidence>
<evidence type="ECO:0000259" key="13">
    <source>
        <dbReference type="PROSITE" id="PS50885"/>
    </source>
</evidence>
<keyword evidence="4" id="KW-1003">Cell membrane</keyword>
<feature type="transmembrane region" description="Helical" evidence="12">
    <location>
        <begin position="306"/>
        <end position="326"/>
    </location>
</feature>
<dbReference type="SMART" id="SM00304">
    <property type="entry name" value="HAMP"/>
    <property type="match status" value="1"/>
</dbReference>
<evidence type="ECO:0000256" key="9">
    <source>
        <dbReference type="ARBA" id="ARBA00022989"/>
    </source>
</evidence>
<evidence type="ECO:0000256" key="7">
    <source>
        <dbReference type="ARBA" id="ARBA00022692"/>
    </source>
</evidence>
<evidence type="ECO:0000256" key="5">
    <source>
        <dbReference type="ARBA" id="ARBA00022553"/>
    </source>
</evidence>
<dbReference type="AlphaFoldDB" id="A0A4S4C413"/>
<dbReference type="Pfam" id="PF02518">
    <property type="entry name" value="HATPase_c"/>
    <property type="match status" value="1"/>
</dbReference>
<keyword evidence="11 12" id="KW-0472">Membrane</keyword>
<dbReference type="OrthoDB" id="9776552at2"/>
<keyword evidence="7 12" id="KW-0812">Transmembrane</keyword>
<evidence type="ECO:0000256" key="12">
    <source>
        <dbReference type="SAM" id="Phobius"/>
    </source>
</evidence>
<evidence type="ECO:0000256" key="2">
    <source>
        <dbReference type="ARBA" id="ARBA00004651"/>
    </source>
</evidence>
<dbReference type="InterPro" id="IPR033479">
    <property type="entry name" value="dCache_1"/>
</dbReference>
<dbReference type="Proteomes" id="UP000310334">
    <property type="component" value="Unassembled WGS sequence"/>
</dbReference>
<organism evidence="14 15">
    <name type="scientific">Metabacillus sediminilitoris</name>
    <dbReference type="NCBI Taxonomy" id="2567941"/>
    <lineage>
        <taxon>Bacteria</taxon>
        <taxon>Bacillati</taxon>
        <taxon>Bacillota</taxon>
        <taxon>Bacilli</taxon>
        <taxon>Bacillales</taxon>
        <taxon>Bacillaceae</taxon>
        <taxon>Metabacillus</taxon>
    </lineage>
</organism>